<proteinExistence type="predicted"/>
<evidence type="ECO:0000256" key="1">
    <source>
        <dbReference type="ARBA" id="ARBA00004672"/>
    </source>
</evidence>
<dbReference type="EC" id="6.3.2.6" evidence="2"/>
<evidence type="ECO:0000256" key="2">
    <source>
        <dbReference type="ARBA" id="ARBA00012217"/>
    </source>
</evidence>
<evidence type="ECO:0000256" key="5">
    <source>
        <dbReference type="ARBA" id="ARBA00022755"/>
    </source>
</evidence>
<gene>
    <name evidence="8" type="ORF">MNB_SUP05-SYMBIONT-5-25</name>
</gene>
<keyword evidence="6" id="KW-0067">ATP-binding</keyword>
<dbReference type="GO" id="GO:0005524">
    <property type="term" value="F:ATP binding"/>
    <property type="evidence" value="ECO:0007669"/>
    <property type="project" value="UniProtKB-KW"/>
</dbReference>
<dbReference type="PANTHER" id="PTHR43700:SF1">
    <property type="entry name" value="PHOSPHORIBOSYLAMINOIMIDAZOLE-SUCCINOCARBOXAMIDE SYNTHASE"/>
    <property type="match status" value="1"/>
</dbReference>
<organism evidence="8">
    <name type="scientific">hydrothermal vent metagenome</name>
    <dbReference type="NCBI Taxonomy" id="652676"/>
    <lineage>
        <taxon>unclassified sequences</taxon>
        <taxon>metagenomes</taxon>
        <taxon>ecological metagenomes</taxon>
    </lineage>
</organism>
<keyword evidence="5" id="KW-0658">Purine biosynthesis</keyword>
<evidence type="ECO:0000259" key="7">
    <source>
        <dbReference type="Pfam" id="PF01259"/>
    </source>
</evidence>
<dbReference type="InterPro" id="IPR028923">
    <property type="entry name" value="SAICAR_synt/ADE2_N"/>
</dbReference>
<sequence length="53" mass="5969">MQTLSKTLLSLPLIQKGKVRDIYNIDKHRMLIVTTDHLSAFDVVFNDPISGKG</sequence>
<protein>
    <recommendedName>
        <fullName evidence="2">phosphoribosylaminoimidazolesuccinocarboxamide synthase</fullName>
        <ecNumber evidence="2">6.3.2.6</ecNumber>
    </recommendedName>
</protein>
<name>A0A1W1E542_9ZZZZ</name>
<dbReference type="PANTHER" id="PTHR43700">
    <property type="entry name" value="PHOSPHORIBOSYLAMINOIMIDAZOLE-SUCCINOCARBOXAMIDE SYNTHASE"/>
    <property type="match status" value="1"/>
</dbReference>
<dbReference type="GO" id="GO:0005737">
    <property type="term" value="C:cytoplasm"/>
    <property type="evidence" value="ECO:0007669"/>
    <property type="project" value="TreeGrafter"/>
</dbReference>
<comment type="pathway">
    <text evidence="1">Purine metabolism; IMP biosynthesis via de novo pathway; 5-amino-1-(5-phospho-D-ribosyl)imidazole-4-carboxamide from 5-amino-1-(5-phospho-D-ribosyl)imidazole-4-carboxylate: step 1/2.</text>
</comment>
<dbReference type="Gene3D" id="3.30.200.20">
    <property type="entry name" value="Phosphorylase Kinase, domain 1"/>
    <property type="match status" value="1"/>
</dbReference>
<keyword evidence="4" id="KW-0547">Nucleotide-binding</keyword>
<evidence type="ECO:0000256" key="6">
    <source>
        <dbReference type="ARBA" id="ARBA00022840"/>
    </source>
</evidence>
<dbReference type="SUPFAM" id="SSF56104">
    <property type="entry name" value="SAICAR synthase-like"/>
    <property type="match status" value="1"/>
</dbReference>
<dbReference type="Pfam" id="PF01259">
    <property type="entry name" value="SAICAR_synt"/>
    <property type="match status" value="1"/>
</dbReference>
<dbReference type="GO" id="GO:0006189">
    <property type="term" value="P:'de novo' IMP biosynthetic process"/>
    <property type="evidence" value="ECO:0007669"/>
    <property type="project" value="UniProtKB-UniPathway"/>
</dbReference>
<evidence type="ECO:0000256" key="4">
    <source>
        <dbReference type="ARBA" id="ARBA00022741"/>
    </source>
</evidence>
<dbReference type="AlphaFoldDB" id="A0A1W1E542"/>
<keyword evidence="3 8" id="KW-0436">Ligase</keyword>
<feature type="domain" description="SAICAR synthetase/ADE2 N-terminal" evidence="7">
    <location>
        <begin position="14"/>
        <end position="53"/>
    </location>
</feature>
<dbReference type="GO" id="GO:0004639">
    <property type="term" value="F:phosphoribosylaminoimidazolesuccinocarboxamide synthase activity"/>
    <property type="evidence" value="ECO:0007669"/>
    <property type="project" value="UniProtKB-EC"/>
</dbReference>
<evidence type="ECO:0000313" key="8">
    <source>
        <dbReference type="EMBL" id="SFV89060.1"/>
    </source>
</evidence>
<dbReference type="EMBL" id="FPHZ01000198">
    <property type="protein sequence ID" value="SFV89060.1"/>
    <property type="molecule type" value="Genomic_DNA"/>
</dbReference>
<accession>A0A1W1E542</accession>
<dbReference type="UniPathway" id="UPA00074">
    <property type="reaction ID" value="UER00131"/>
</dbReference>
<reference evidence="8" key="1">
    <citation type="submission" date="2016-10" db="EMBL/GenBank/DDBJ databases">
        <authorList>
            <person name="de Groot N.N."/>
        </authorList>
    </citation>
    <scope>NUCLEOTIDE SEQUENCE</scope>
</reference>
<evidence type="ECO:0000256" key="3">
    <source>
        <dbReference type="ARBA" id="ARBA00022598"/>
    </source>
</evidence>